<dbReference type="PANTHER" id="PTHR43245">
    <property type="entry name" value="BIFUNCTIONAL POLYMYXIN RESISTANCE PROTEIN ARNA"/>
    <property type="match status" value="1"/>
</dbReference>
<keyword evidence="5" id="KW-1185">Reference proteome</keyword>
<evidence type="ECO:0000256" key="2">
    <source>
        <dbReference type="ARBA" id="ARBA00023002"/>
    </source>
</evidence>
<evidence type="ECO:0000259" key="3">
    <source>
        <dbReference type="Pfam" id="PF01073"/>
    </source>
</evidence>
<evidence type="ECO:0000313" key="4">
    <source>
        <dbReference type="EMBL" id="WZH40603.1"/>
    </source>
</evidence>
<dbReference type="Gene3D" id="3.40.50.720">
    <property type="entry name" value="NAD(P)-binding Rossmann-like Domain"/>
    <property type="match status" value="1"/>
</dbReference>
<dbReference type="PANTHER" id="PTHR43245:SF51">
    <property type="entry name" value="SHORT CHAIN DEHYDROGENASE_REDUCTASE FAMILY 42E, MEMBER 2"/>
    <property type="match status" value="1"/>
</dbReference>
<organism evidence="4 5">
    <name type="scientific">Fusarium acuminatum</name>
    <dbReference type="NCBI Taxonomy" id="5515"/>
    <lineage>
        <taxon>Eukaryota</taxon>
        <taxon>Fungi</taxon>
        <taxon>Dikarya</taxon>
        <taxon>Ascomycota</taxon>
        <taxon>Pezizomycotina</taxon>
        <taxon>Sordariomycetes</taxon>
        <taxon>Hypocreomycetidae</taxon>
        <taxon>Hypocreales</taxon>
        <taxon>Nectriaceae</taxon>
        <taxon>Fusarium</taxon>
        <taxon>Fusarium tricinctum species complex</taxon>
    </lineage>
</organism>
<sequence length="363" mass="39811">MVKIVSDLTAPFNTRVRKAITSIISGSGFLGGHIIRQLLDHAATTVAIVSRHPKVPVGISGDSRISLHAADVAVSSQIEAVFRDFRPHAVIHAASPTYLDTAANLIKANIDGTANLLAAATACRNTKALVFTSSNSAVVSTQKPVTEADAVLHDEKTAPNVYSMTKAKAEKLVAAADSPQLRTSIMRISSLYGEHDNNFVPQLVTSMQRKEHKMQVGNDTKLHEFIYVVKAAEAHILALQTLLNPDTADKAGGEAFFISDGRPQPFFEFCRRFYAAAGHPVPPNEITRIPMPVMKSMASTTEWVYWIFTLGYIKPNLRRISINHLDSGWCWSLEKANKVLGYEPVSDQDDTIKRTMEWAMATL</sequence>
<protein>
    <recommendedName>
        <fullName evidence="3">3-beta hydroxysteroid dehydrogenase/isomerase domain-containing protein</fullName>
    </recommendedName>
</protein>
<dbReference type="InterPro" id="IPR050177">
    <property type="entry name" value="Lipid_A_modif_metabolic_enz"/>
</dbReference>
<dbReference type="Proteomes" id="UP001489902">
    <property type="component" value="Chromosome 1"/>
</dbReference>
<proteinExistence type="inferred from homology"/>
<dbReference type="SUPFAM" id="SSF51735">
    <property type="entry name" value="NAD(P)-binding Rossmann-fold domains"/>
    <property type="match status" value="1"/>
</dbReference>
<gene>
    <name evidence="4" type="ORF">QYS62_001541</name>
</gene>
<reference evidence="4 5" key="1">
    <citation type="submission" date="2024-04" db="EMBL/GenBank/DDBJ databases">
        <title>Complete genome sequence of Fusarium acuminatum.</title>
        <authorList>
            <person name="Lan B."/>
        </authorList>
    </citation>
    <scope>NUCLEOTIDE SEQUENCE [LARGE SCALE GENOMIC DNA]</scope>
    <source>
        <strain evidence="4">1A</strain>
    </source>
</reference>
<evidence type="ECO:0000256" key="1">
    <source>
        <dbReference type="ARBA" id="ARBA00009219"/>
    </source>
</evidence>
<dbReference type="Pfam" id="PF01073">
    <property type="entry name" value="3Beta_HSD"/>
    <property type="match status" value="1"/>
</dbReference>
<dbReference type="InterPro" id="IPR036291">
    <property type="entry name" value="NAD(P)-bd_dom_sf"/>
</dbReference>
<name>A0ABZ2WIZ8_9HYPO</name>
<keyword evidence="2" id="KW-0560">Oxidoreductase</keyword>
<dbReference type="EMBL" id="CP151260">
    <property type="protein sequence ID" value="WZH40603.1"/>
    <property type="molecule type" value="Genomic_DNA"/>
</dbReference>
<evidence type="ECO:0000313" key="5">
    <source>
        <dbReference type="Proteomes" id="UP001489902"/>
    </source>
</evidence>
<comment type="similarity">
    <text evidence="1">Belongs to the 3-beta-HSD family.</text>
</comment>
<dbReference type="InterPro" id="IPR002225">
    <property type="entry name" value="3Beta_OHSteriod_DH/Estase"/>
</dbReference>
<accession>A0ABZ2WIZ8</accession>
<feature type="domain" description="3-beta hydroxysteroid dehydrogenase/isomerase" evidence="3">
    <location>
        <begin position="23"/>
        <end position="281"/>
    </location>
</feature>